<comment type="caution">
    <text evidence="1">The sequence shown here is derived from an EMBL/GenBank/DDBJ whole genome shotgun (WGS) entry which is preliminary data.</text>
</comment>
<evidence type="ECO:0000313" key="2">
    <source>
        <dbReference type="Proteomes" id="UP000263642"/>
    </source>
</evidence>
<name>A0A3D3RG00_9PLAN</name>
<sequence>MRTNVLFLLLLLVISIAVIPSLEGYPVVTHVNQISGHVTKSAYDERGRLHGRYTVHDEAGNLLDKGEYDHGECIYLIKYDSSGRLLYELREDENYSLVQTNSR</sequence>
<dbReference type="Proteomes" id="UP000263642">
    <property type="component" value="Unassembled WGS sequence"/>
</dbReference>
<dbReference type="EMBL" id="DQAY01000162">
    <property type="protein sequence ID" value="HCO26540.1"/>
    <property type="molecule type" value="Genomic_DNA"/>
</dbReference>
<reference evidence="1 2" key="1">
    <citation type="journal article" date="2018" name="Nat. Biotechnol.">
        <title>A standardized bacterial taxonomy based on genome phylogeny substantially revises the tree of life.</title>
        <authorList>
            <person name="Parks D.H."/>
            <person name="Chuvochina M."/>
            <person name="Waite D.W."/>
            <person name="Rinke C."/>
            <person name="Skarshewski A."/>
            <person name="Chaumeil P.A."/>
            <person name="Hugenholtz P."/>
        </authorList>
    </citation>
    <scope>NUCLEOTIDE SEQUENCE [LARGE SCALE GENOMIC DNA]</scope>
    <source>
        <strain evidence="1">UBA9375</strain>
    </source>
</reference>
<accession>A0A3D3RG00</accession>
<dbReference type="AlphaFoldDB" id="A0A3D3RG00"/>
<dbReference type="RefSeq" id="WP_278446003.1">
    <property type="nucleotide sequence ID" value="NZ_CAXAST010000002.1"/>
</dbReference>
<evidence type="ECO:0000313" key="1">
    <source>
        <dbReference type="EMBL" id="HCO26540.1"/>
    </source>
</evidence>
<proteinExistence type="predicted"/>
<gene>
    <name evidence="1" type="ORF">DIT97_27320</name>
</gene>
<protein>
    <submittedName>
        <fullName evidence="1">Uncharacterized protein</fullName>
    </submittedName>
</protein>
<organism evidence="1 2">
    <name type="scientific">Gimesia maris</name>
    <dbReference type="NCBI Taxonomy" id="122"/>
    <lineage>
        <taxon>Bacteria</taxon>
        <taxon>Pseudomonadati</taxon>
        <taxon>Planctomycetota</taxon>
        <taxon>Planctomycetia</taxon>
        <taxon>Planctomycetales</taxon>
        <taxon>Planctomycetaceae</taxon>
        <taxon>Gimesia</taxon>
    </lineage>
</organism>